<evidence type="ECO:0000313" key="2">
    <source>
        <dbReference type="WBParaSite" id="Hba_07654"/>
    </source>
</evidence>
<keyword evidence="1" id="KW-1185">Reference proteome</keyword>
<dbReference type="WBParaSite" id="Hba_07654">
    <property type="protein sequence ID" value="Hba_07654"/>
    <property type="gene ID" value="Hba_07654"/>
</dbReference>
<reference evidence="2" key="1">
    <citation type="submission" date="2016-11" db="UniProtKB">
        <authorList>
            <consortium name="WormBaseParasite"/>
        </authorList>
    </citation>
    <scope>IDENTIFICATION</scope>
</reference>
<name>A0A1I7WRC6_HETBA</name>
<dbReference type="AlphaFoldDB" id="A0A1I7WRC6"/>
<accession>A0A1I7WRC6</accession>
<sequence length="81" mass="9789">MIPYAGWRNREYRNKTYDGDNKTNDNIHQTARLTLQRHNTHERTQIYAERSSVPRVSRFSRYNRLAARPEGAKQTTRKRPW</sequence>
<evidence type="ECO:0000313" key="1">
    <source>
        <dbReference type="Proteomes" id="UP000095283"/>
    </source>
</evidence>
<dbReference type="Proteomes" id="UP000095283">
    <property type="component" value="Unplaced"/>
</dbReference>
<proteinExistence type="predicted"/>
<organism evidence="1 2">
    <name type="scientific">Heterorhabditis bacteriophora</name>
    <name type="common">Entomopathogenic nematode worm</name>
    <dbReference type="NCBI Taxonomy" id="37862"/>
    <lineage>
        <taxon>Eukaryota</taxon>
        <taxon>Metazoa</taxon>
        <taxon>Ecdysozoa</taxon>
        <taxon>Nematoda</taxon>
        <taxon>Chromadorea</taxon>
        <taxon>Rhabditida</taxon>
        <taxon>Rhabditina</taxon>
        <taxon>Rhabditomorpha</taxon>
        <taxon>Strongyloidea</taxon>
        <taxon>Heterorhabditidae</taxon>
        <taxon>Heterorhabditis</taxon>
    </lineage>
</organism>
<protein>
    <submittedName>
        <fullName evidence="2">Uncharacterized protein</fullName>
    </submittedName>
</protein>